<sequence>MLFSGQTAELHFLMRPGGPAGLAEGPHTLVDDLAMVKQTRLVAVPRIFNRAHDGLNAKNNEEGGLVKKLFDMGVDAGIERRKLRRQEWTSLVNTI</sequence>
<name>A0A5K7YUS3_9BACT</name>
<dbReference type="AlphaFoldDB" id="A0A5K7YUS3"/>
<gene>
    <name evidence="1" type="ORF">DSCA_59900</name>
</gene>
<proteinExistence type="predicted"/>
<dbReference type="Proteomes" id="UP000427906">
    <property type="component" value="Chromosome"/>
</dbReference>
<dbReference type="KEGG" id="dalk:DSCA_59900"/>
<organism evidence="1 2">
    <name type="scientific">Desulfosarcina alkanivorans</name>
    <dbReference type="NCBI Taxonomy" id="571177"/>
    <lineage>
        <taxon>Bacteria</taxon>
        <taxon>Pseudomonadati</taxon>
        <taxon>Thermodesulfobacteriota</taxon>
        <taxon>Desulfobacteria</taxon>
        <taxon>Desulfobacterales</taxon>
        <taxon>Desulfosarcinaceae</taxon>
        <taxon>Desulfosarcina</taxon>
    </lineage>
</organism>
<evidence type="ECO:0000313" key="2">
    <source>
        <dbReference type="Proteomes" id="UP000427906"/>
    </source>
</evidence>
<keyword evidence="2" id="KW-1185">Reference proteome</keyword>
<accession>A0A5K7YUS3</accession>
<evidence type="ECO:0000313" key="1">
    <source>
        <dbReference type="EMBL" id="BBO72060.1"/>
    </source>
</evidence>
<protein>
    <submittedName>
        <fullName evidence="1">Uncharacterized protein</fullName>
    </submittedName>
</protein>
<dbReference type="EMBL" id="AP021874">
    <property type="protein sequence ID" value="BBO72060.1"/>
    <property type="molecule type" value="Genomic_DNA"/>
</dbReference>
<reference evidence="1 2" key="1">
    <citation type="submission" date="2019-11" db="EMBL/GenBank/DDBJ databases">
        <title>Comparative genomics of hydrocarbon-degrading Desulfosarcina strains.</title>
        <authorList>
            <person name="Watanabe M."/>
            <person name="Kojima H."/>
            <person name="Fukui M."/>
        </authorList>
    </citation>
    <scope>NUCLEOTIDE SEQUENCE [LARGE SCALE GENOMIC DNA]</scope>
    <source>
        <strain evidence="1 2">PL12</strain>
    </source>
</reference>